<evidence type="ECO:0000313" key="2">
    <source>
        <dbReference type="EMBL" id="MBO8485053.1"/>
    </source>
</evidence>
<protein>
    <submittedName>
        <fullName evidence="2">Endo-beta-N-acetylglucosaminidase</fullName>
    </submittedName>
</protein>
<dbReference type="Proteomes" id="UP000823750">
    <property type="component" value="Unassembled WGS sequence"/>
</dbReference>
<dbReference type="InterPro" id="IPR001579">
    <property type="entry name" value="Glyco_hydro_18_chit_AS"/>
</dbReference>
<proteinExistence type="predicted"/>
<evidence type="ECO:0000313" key="3">
    <source>
        <dbReference type="Proteomes" id="UP000823750"/>
    </source>
</evidence>
<gene>
    <name evidence="2" type="ORF">IAB78_01330</name>
</gene>
<feature type="chain" id="PRO_5039461149" evidence="1">
    <location>
        <begin position="20"/>
        <end position="379"/>
    </location>
</feature>
<dbReference type="PROSITE" id="PS51257">
    <property type="entry name" value="PROKAR_LIPOPROTEIN"/>
    <property type="match status" value="1"/>
</dbReference>
<dbReference type="Gene3D" id="3.20.20.80">
    <property type="entry name" value="Glycosidases"/>
    <property type="match status" value="1"/>
</dbReference>
<accession>A0A9D9J1R8</accession>
<comment type="caution">
    <text evidence="2">The sequence shown here is derived from an EMBL/GenBank/DDBJ whole genome shotgun (WGS) entry which is preliminary data.</text>
</comment>
<reference evidence="2" key="1">
    <citation type="submission" date="2020-10" db="EMBL/GenBank/DDBJ databases">
        <authorList>
            <person name="Gilroy R."/>
        </authorList>
    </citation>
    <scope>NUCLEOTIDE SEQUENCE</scope>
    <source>
        <strain evidence="2">B2-16538</strain>
    </source>
</reference>
<dbReference type="Pfam" id="PF16141">
    <property type="entry name" value="GH18_BT1044-like"/>
    <property type="match status" value="1"/>
</dbReference>
<evidence type="ECO:0000256" key="1">
    <source>
        <dbReference type="SAM" id="SignalP"/>
    </source>
</evidence>
<dbReference type="PROSITE" id="PS01095">
    <property type="entry name" value="GH18_1"/>
    <property type="match status" value="1"/>
</dbReference>
<dbReference type="GO" id="GO:0004553">
    <property type="term" value="F:hydrolase activity, hydrolyzing O-glycosyl compounds"/>
    <property type="evidence" value="ECO:0007669"/>
    <property type="project" value="InterPro"/>
</dbReference>
<dbReference type="InterPro" id="IPR017853">
    <property type="entry name" value="GH"/>
</dbReference>
<dbReference type="AlphaFoldDB" id="A0A9D9J1R8"/>
<keyword evidence="1" id="KW-0732">Signal</keyword>
<sequence>MKYNIFKILAPAFSALLVAGCADWVSPEPKDFGPSLVEPAKDDAYYAALRAYKESDHSVSFGWFSNWGEAGLNTSNMLQAIPDSMDIISLWSNYANISDAKKEDLKFVREVKGTKVVVTSFISHVGSLFPPADCPDEASREEYWGWVDGDEDAIMRSIEKWTKALSDTLYHYGYDGIDIDYEPGEYGGPLCRNSTYFTKFVTEMGKYIGPKSGTGRLFIIDGYYWQIPNPNELGVYFDYFVEQAYATTSSPTANTANSASNLETRLNNHGINVFSGIFTAEEFTNRYIVTENLESASDCLNGGFLWTDATGHRWDKSVMPCLVGFADWKPSNGFRKGGFGAYQFGYENANNPPYKWLRKAIQQQNPSPGYDVITIEDDK</sequence>
<dbReference type="SUPFAM" id="SSF51445">
    <property type="entry name" value="(Trans)glycosidases"/>
    <property type="match status" value="1"/>
</dbReference>
<dbReference type="GO" id="GO:0005975">
    <property type="term" value="P:carbohydrate metabolic process"/>
    <property type="evidence" value="ECO:0007669"/>
    <property type="project" value="InterPro"/>
</dbReference>
<organism evidence="2 3">
    <name type="scientific">Candidatus Cryptobacteroides excrementavium</name>
    <dbReference type="NCBI Taxonomy" id="2840759"/>
    <lineage>
        <taxon>Bacteria</taxon>
        <taxon>Pseudomonadati</taxon>
        <taxon>Bacteroidota</taxon>
        <taxon>Bacteroidia</taxon>
        <taxon>Bacteroidales</taxon>
        <taxon>Candidatus Cryptobacteroides</taxon>
    </lineage>
</organism>
<name>A0A9D9J1R8_9BACT</name>
<dbReference type="EMBL" id="JADILX010000023">
    <property type="protein sequence ID" value="MBO8485053.1"/>
    <property type="molecule type" value="Genomic_DNA"/>
</dbReference>
<feature type="signal peptide" evidence="1">
    <location>
        <begin position="1"/>
        <end position="19"/>
    </location>
</feature>
<reference evidence="2" key="2">
    <citation type="journal article" date="2021" name="PeerJ">
        <title>Extensive microbial diversity within the chicken gut microbiome revealed by metagenomics and culture.</title>
        <authorList>
            <person name="Gilroy R."/>
            <person name="Ravi A."/>
            <person name="Getino M."/>
            <person name="Pursley I."/>
            <person name="Horton D.L."/>
            <person name="Alikhan N.F."/>
            <person name="Baker D."/>
            <person name="Gharbi K."/>
            <person name="Hall N."/>
            <person name="Watson M."/>
            <person name="Adriaenssens E.M."/>
            <person name="Foster-Nyarko E."/>
            <person name="Jarju S."/>
            <person name="Secka A."/>
            <person name="Antonio M."/>
            <person name="Oren A."/>
            <person name="Chaudhuri R.R."/>
            <person name="La Ragione R."/>
            <person name="Hildebrand F."/>
            <person name="Pallen M.J."/>
        </authorList>
    </citation>
    <scope>NUCLEOTIDE SEQUENCE</scope>
    <source>
        <strain evidence="2">B2-16538</strain>
    </source>
</reference>
<dbReference type="InterPro" id="IPR032320">
    <property type="entry name" value="GH18_BT1044-like"/>
</dbReference>